<keyword evidence="4" id="KW-1185">Reference proteome</keyword>
<comment type="caution">
    <text evidence="3">The sequence shown here is derived from an EMBL/GenBank/DDBJ whole genome shotgun (WGS) entry which is preliminary data.</text>
</comment>
<dbReference type="RefSeq" id="WP_151727410.1">
    <property type="nucleotide sequence ID" value="NZ_BKZV01000001.1"/>
</dbReference>
<gene>
    <name evidence="3" type="ORF">KTAU_12130</name>
</gene>
<dbReference type="AlphaFoldDB" id="A0A5J4K8V7"/>
<sequence>MQSPEPAGTSQGSGQSKREPEEPIVADPPSANASVGPARQTQEQAIEQPSSAATAEPVSDFVYPPPPAFYERLAPEVEKRSAQVQPGATAPRGEQARPTAVGDRDRPAVPTSPSSLPPLTAGEAPHRRQAAPPVSPVSSPSPYPGWPQSAAPVAAARRRSRRVIWISLGILALAFFACIGVAIWTFAGPFKQLQQQYDGLTALVNDYYDDIQLRDYVRAFRDLQPEGFHSQLTQQEFVQEAHDFDTRYGPVLSYRIRSLPNLGLEDGPNYTVEVDVTRTHLSYTVLLTVRQVGNGWKIIDFDRL</sequence>
<reference evidence="3 4" key="1">
    <citation type="journal article" date="2019" name="Int. J. Syst. Evol. Microbiol.">
        <title>Thermogemmatispora aurantia sp. nov. and Thermogemmatispora argillosa sp. nov., within the class Ktedonobacteria, and emended description of the genus Thermogemmatispora.</title>
        <authorList>
            <person name="Zheng Y."/>
            <person name="Wang C.M."/>
            <person name="Sakai Y."/>
            <person name="Abe K."/>
            <person name="Yokota A."/>
            <person name="Yabe S."/>
        </authorList>
    </citation>
    <scope>NUCLEOTIDE SEQUENCE [LARGE SCALE GENOMIC DNA]</scope>
    <source>
        <strain evidence="3 4">A1-2</strain>
    </source>
</reference>
<feature type="compositionally biased region" description="Low complexity" evidence="1">
    <location>
        <begin position="111"/>
        <end position="120"/>
    </location>
</feature>
<keyword evidence="2" id="KW-0472">Membrane</keyword>
<feature type="compositionally biased region" description="Polar residues" evidence="1">
    <location>
        <begin position="39"/>
        <end position="53"/>
    </location>
</feature>
<dbReference type="EMBL" id="BKZV01000001">
    <property type="protein sequence ID" value="GER82576.1"/>
    <property type="molecule type" value="Genomic_DNA"/>
</dbReference>
<organism evidence="3 4">
    <name type="scientific">Thermogemmatispora aurantia</name>
    <dbReference type="NCBI Taxonomy" id="2045279"/>
    <lineage>
        <taxon>Bacteria</taxon>
        <taxon>Bacillati</taxon>
        <taxon>Chloroflexota</taxon>
        <taxon>Ktedonobacteria</taxon>
        <taxon>Thermogemmatisporales</taxon>
        <taxon>Thermogemmatisporaceae</taxon>
        <taxon>Thermogemmatispora</taxon>
    </lineage>
</organism>
<accession>A0A5J4K8V7</accession>
<proteinExistence type="predicted"/>
<evidence type="ECO:0000313" key="4">
    <source>
        <dbReference type="Proteomes" id="UP000334820"/>
    </source>
</evidence>
<feature type="transmembrane region" description="Helical" evidence="2">
    <location>
        <begin position="163"/>
        <end position="187"/>
    </location>
</feature>
<dbReference type="Proteomes" id="UP000334820">
    <property type="component" value="Unassembled WGS sequence"/>
</dbReference>
<keyword evidence="2" id="KW-1133">Transmembrane helix</keyword>
<feature type="compositionally biased region" description="Polar residues" evidence="1">
    <location>
        <begin position="1"/>
        <end position="15"/>
    </location>
</feature>
<evidence type="ECO:0000256" key="2">
    <source>
        <dbReference type="SAM" id="Phobius"/>
    </source>
</evidence>
<evidence type="ECO:0000256" key="1">
    <source>
        <dbReference type="SAM" id="MobiDB-lite"/>
    </source>
</evidence>
<feature type="compositionally biased region" description="Pro residues" evidence="1">
    <location>
        <begin position="133"/>
        <end position="145"/>
    </location>
</feature>
<evidence type="ECO:0000313" key="3">
    <source>
        <dbReference type="EMBL" id="GER82576.1"/>
    </source>
</evidence>
<protein>
    <submittedName>
        <fullName evidence="3">Uncharacterized protein</fullName>
    </submittedName>
</protein>
<name>A0A5J4K8V7_9CHLR</name>
<keyword evidence="2" id="KW-0812">Transmembrane</keyword>
<feature type="region of interest" description="Disordered" evidence="1">
    <location>
        <begin position="1"/>
        <end position="149"/>
    </location>
</feature>